<dbReference type="RefSeq" id="WP_206655870.1">
    <property type="nucleotide sequence ID" value="NZ_CP071182.1"/>
</dbReference>
<dbReference type="Proteomes" id="UP000663505">
    <property type="component" value="Chromosome"/>
</dbReference>
<evidence type="ECO:0000256" key="7">
    <source>
        <dbReference type="ARBA" id="ARBA00022840"/>
    </source>
</evidence>
<keyword evidence="8" id="KW-0902">Two-component regulatory system</keyword>
<dbReference type="GO" id="GO:0005524">
    <property type="term" value="F:ATP binding"/>
    <property type="evidence" value="ECO:0007669"/>
    <property type="project" value="UniProtKB-KW"/>
</dbReference>
<dbReference type="CDD" id="cd00130">
    <property type="entry name" value="PAS"/>
    <property type="match status" value="3"/>
</dbReference>
<evidence type="ECO:0000256" key="8">
    <source>
        <dbReference type="ARBA" id="ARBA00023012"/>
    </source>
</evidence>
<dbReference type="PROSITE" id="PS50113">
    <property type="entry name" value="PAC"/>
    <property type="match status" value="2"/>
</dbReference>
<evidence type="ECO:0000256" key="1">
    <source>
        <dbReference type="ARBA" id="ARBA00000085"/>
    </source>
</evidence>
<evidence type="ECO:0000313" key="14">
    <source>
        <dbReference type="Proteomes" id="UP000663505"/>
    </source>
</evidence>
<dbReference type="Pfam" id="PF00512">
    <property type="entry name" value="HisKA"/>
    <property type="match status" value="1"/>
</dbReference>
<keyword evidence="9" id="KW-0472">Membrane</keyword>
<feature type="domain" description="Histidine kinase" evidence="10">
    <location>
        <begin position="467"/>
        <end position="677"/>
    </location>
</feature>
<feature type="domain" description="PAC" evidence="12">
    <location>
        <begin position="403"/>
        <end position="454"/>
    </location>
</feature>
<name>A0A9X7Z6M0_9BACL</name>
<dbReference type="SUPFAM" id="SSF55874">
    <property type="entry name" value="ATPase domain of HSP90 chaperone/DNA topoisomerase II/histidine kinase"/>
    <property type="match status" value="1"/>
</dbReference>
<dbReference type="PROSITE" id="PS50112">
    <property type="entry name" value="PAS"/>
    <property type="match status" value="2"/>
</dbReference>
<dbReference type="GO" id="GO:0006355">
    <property type="term" value="P:regulation of DNA-templated transcription"/>
    <property type="evidence" value="ECO:0007669"/>
    <property type="project" value="InterPro"/>
</dbReference>
<dbReference type="SMART" id="SM00091">
    <property type="entry name" value="PAS"/>
    <property type="match status" value="3"/>
</dbReference>
<dbReference type="CDD" id="cd00082">
    <property type="entry name" value="HisKA"/>
    <property type="match status" value="1"/>
</dbReference>
<dbReference type="InterPro" id="IPR036890">
    <property type="entry name" value="HATPase_C_sf"/>
</dbReference>
<dbReference type="NCBIfam" id="TIGR00229">
    <property type="entry name" value="sensory_box"/>
    <property type="match status" value="3"/>
</dbReference>
<sequence length="686" mass="77201">MAPHRIPPWAHYRISPSFRVVLLYIAAGLVWLTISAPFIWKFGWHPQMLTTFRVLYFVVSGILFYLAFRRERALADSRQDYTRLLSTLLEPVVIHQRGLIVSANPQAIEVLEAGSEKALIGKPILDLVHSAYRDVVRNRIYQLESGKSTRLLEEKLVTLQGGIKDVEIAGIPITFEGRSAVMVIFRDITERKSQQAMIHASERRLRTLINAMPEQICFIDNTGRWIEANSLLLRTVGLNETVYRGKTAKELADLCYPVYREHFLNNSAYTPETYEAITRFEYEYSRPDGQLVAREITRIPVGKDDGSTLGLVVVARDVTESRITTNRLMESEQRYRSLFENDGDMVVSVDVSGIILSANPSTETTLGYKTDEIIGMNYSGFVAVDRREDWHQRYMQVLQGRSQFATTRLVHKDGRRFDVHEKKIPIVSDGKVAGFFCIVRDITRQKEAEELLIKSERLSAVGQLAAGIAHEIRNPLTVLKGFVQLMQSPVAQSPETKTAFYLGVMKGEFDRIELILNELLVFAKPTERLLERYDCAELVEDVIHLMTPEANLRNIVILHRVASESYPILCEKNRMKQVLVNVIKNAIEAMTAGGDIVVGVTAANEDSVSILVRDSGPGIPDGEMARIGEPFYTTKNTGTGLGLMVSRKIVEAHQGVLNIYSTQGKGTEVEIIIPKVTSDDEKSAVR</sequence>
<dbReference type="PROSITE" id="PS50109">
    <property type="entry name" value="HIS_KIN"/>
    <property type="match status" value="1"/>
</dbReference>
<dbReference type="InterPro" id="IPR036097">
    <property type="entry name" value="HisK_dim/P_sf"/>
</dbReference>
<keyword evidence="3" id="KW-0597">Phosphoprotein</keyword>
<dbReference type="SUPFAM" id="SSF47384">
    <property type="entry name" value="Homodimeric domain of signal transducing histidine kinase"/>
    <property type="match status" value="1"/>
</dbReference>
<dbReference type="InterPro" id="IPR035965">
    <property type="entry name" value="PAS-like_dom_sf"/>
</dbReference>
<evidence type="ECO:0000256" key="5">
    <source>
        <dbReference type="ARBA" id="ARBA00022741"/>
    </source>
</evidence>
<evidence type="ECO:0000256" key="4">
    <source>
        <dbReference type="ARBA" id="ARBA00022679"/>
    </source>
</evidence>
<dbReference type="InterPro" id="IPR003661">
    <property type="entry name" value="HisK_dim/P_dom"/>
</dbReference>
<keyword evidence="9" id="KW-0812">Transmembrane</keyword>
<evidence type="ECO:0000259" key="10">
    <source>
        <dbReference type="PROSITE" id="PS50109"/>
    </source>
</evidence>
<keyword evidence="4" id="KW-0808">Transferase</keyword>
<evidence type="ECO:0000256" key="6">
    <source>
        <dbReference type="ARBA" id="ARBA00022777"/>
    </source>
</evidence>
<dbReference type="EC" id="2.7.13.3" evidence="2"/>
<dbReference type="AlphaFoldDB" id="A0A9X7Z6M0"/>
<dbReference type="InterPro" id="IPR005467">
    <property type="entry name" value="His_kinase_dom"/>
</dbReference>
<protein>
    <recommendedName>
        <fullName evidence="2">histidine kinase</fullName>
        <ecNumber evidence="2">2.7.13.3</ecNumber>
    </recommendedName>
</protein>
<dbReference type="Gene3D" id="1.10.287.130">
    <property type="match status" value="1"/>
</dbReference>
<dbReference type="EMBL" id="CP071182">
    <property type="protein sequence ID" value="QSO46501.1"/>
    <property type="molecule type" value="Genomic_DNA"/>
</dbReference>
<feature type="transmembrane region" description="Helical" evidence="9">
    <location>
        <begin position="21"/>
        <end position="40"/>
    </location>
</feature>
<dbReference type="SMART" id="SM00388">
    <property type="entry name" value="HisKA"/>
    <property type="match status" value="1"/>
</dbReference>
<proteinExistence type="predicted"/>
<dbReference type="InterPro" id="IPR003594">
    <property type="entry name" value="HATPase_dom"/>
</dbReference>
<comment type="catalytic activity">
    <reaction evidence="1">
        <text>ATP + protein L-histidine = ADP + protein N-phospho-L-histidine.</text>
        <dbReference type="EC" id="2.7.13.3"/>
    </reaction>
</comment>
<dbReference type="InterPro" id="IPR001610">
    <property type="entry name" value="PAC"/>
</dbReference>
<feature type="domain" description="PAS" evidence="11">
    <location>
        <begin position="201"/>
        <end position="257"/>
    </location>
</feature>
<dbReference type="InterPro" id="IPR000014">
    <property type="entry name" value="PAS"/>
</dbReference>
<evidence type="ECO:0000256" key="9">
    <source>
        <dbReference type="SAM" id="Phobius"/>
    </source>
</evidence>
<organism evidence="13 14">
    <name type="scientific">Alicyclobacillus mengziensis</name>
    <dbReference type="NCBI Taxonomy" id="2931921"/>
    <lineage>
        <taxon>Bacteria</taxon>
        <taxon>Bacillati</taxon>
        <taxon>Bacillota</taxon>
        <taxon>Bacilli</taxon>
        <taxon>Bacillales</taxon>
        <taxon>Alicyclobacillaceae</taxon>
        <taxon>Alicyclobacillus</taxon>
    </lineage>
</organism>
<keyword evidence="5" id="KW-0547">Nucleotide-binding</keyword>
<dbReference type="Pfam" id="PF00989">
    <property type="entry name" value="PAS"/>
    <property type="match status" value="2"/>
</dbReference>
<dbReference type="PANTHER" id="PTHR43065:SF34">
    <property type="entry name" value="SPORULATION KINASE A"/>
    <property type="match status" value="1"/>
</dbReference>
<keyword evidence="9" id="KW-1133">Transmembrane helix</keyword>
<dbReference type="SMART" id="SM00086">
    <property type="entry name" value="PAC"/>
    <property type="match status" value="3"/>
</dbReference>
<keyword evidence="14" id="KW-1185">Reference proteome</keyword>
<keyword evidence="7" id="KW-0067">ATP-binding</keyword>
<keyword evidence="6" id="KW-0418">Kinase</keyword>
<evidence type="ECO:0000259" key="12">
    <source>
        <dbReference type="PROSITE" id="PS50113"/>
    </source>
</evidence>
<dbReference type="PRINTS" id="PR00344">
    <property type="entry name" value="BCTRLSENSOR"/>
</dbReference>
<evidence type="ECO:0000256" key="2">
    <source>
        <dbReference type="ARBA" id="ARBA00012438"/>
    </source>
</evidence>
<reference evidence="13 14" key="1">
    <citation type="submission" date="2021-02" db="EMBL/GenBank/DDBJ databases">
        <title>Alicyclobacillus curvatus sp. nov. and Alicyclobacillus mengziensis sp. nov., two acidophilic bacteria isolated from acid mine drainage.</title>
        <authorList>
            <person name="Huang Y."/>
        </authorList>
    </citation>
    <scope>NUCLEOTIDE SEQUENCE [LARGE SCALE GENOMIC DNA]</scope>
    <source>
        <strain evidence="13 14">S30H14</strain>
    </source>
</reference>
<dbReference type="InterPro" id="IPR013767">
    <property type="entry name" value="PAS_fold"/>
</dbReference>
<accession>A0A9X7Z6M0</accession>
<dbReference type="InterPro" id="IPR004358">
    <property type="entry name" value="Sig_transdc_His_kin-like_C"/>
</dbReference>
<evidence type="ECO:0000313" key="13">
    <source>
        <dbReference type="EMBL" id="QSO46501.1"/>
    </source>
</evidence>
<feature type="domain" description="PAC" evidence="12">
    <location>
        <begin position="278"/>
        <end position="330"/>
    </location>
</feature>
<dbReference type="PANTHER" id="PTHR43065">
    <property type="entry name" value="SENSOR HISTIDINE KINASE"/>
    <property type="match status" value="1"/>
</dbReference>
<dbReference type="InterPro" id="IPR000700">
    <property type="entry name" value="PAS-assoc_C"/>
</dbReference>
<feature type="domain" description="PAS" evidence="11">
    <location>
        <begin position="331"/>
        <end position="401"/>
    </location>
</feature>
<evidence type="ECO:0000259" key="11">
    <source>
        <dbReference type="PROSITE" id="PS50112"/>
    </source>
</evidence>
<gene>
    <name evidence="13" type="ORF">JZ786_18830</name>
</gene>
<feature type="transmembrane region" description="Helical" evidence="9">
    <location>
        <begin position="52"/>
        <end position="68"/>
    </location>
</feature>
<dbReference type="SUPFAM" id="SSF55785">
    <property type="entry name" value="PYP-like sensor domain (PAS domain)"/>
    <property type="match status" value="3"/>
</dbReference>
<dbReference type="InterPro" id="IPR013656">
    <property type="entry name" value="PAS_4"/>
</dbReference>
<dbReference type="Gene3D" id="3.30.450.20">
    <property type="entry name" value="PAS domain"/>
    <property type="match status" value="3"/>
</dbReference>
<dbReference type="Gene3D" id="3.30.565.10">
    <property type="entry name" value="Histidine kinase-like ATPase, C-terminal domain"/>
    <property type="match status" value="1"/>
</dbReference>
<dbReference type="SMART" id="SM00387">
    <property type="entry name" value="HATPase_c"/>
    <property type="match status" value="1"/>
</dbReference>
<dbReference type="Pfam" id="PF08448">
    <property type="entry name" value="PAS_4"/>
    <property type="match status" value="1"/>
</dbReference>
<dbReference type="Pfam" id="PF02518">
    <property type="entry name" value="HATPase_c"/>
    <property type="match status" value="1"/>
</dbReference>
<dbReference type="GO" id="GO:0000155">
    <property type="term" value="F:phosphorelay sensor kinase activity"/>
    <property type="evidence" value="ECO:0007669"/>
    <property type="project" value="InterPro"/>
</dbReference>
<dbReference type="KEGG" id="afx:JZ786_18830"/>
<evidence type="ECO:0000256" key="3">
    <source>
        <dbReference type="ARBA" id="ARBA00022553"/>
    </source>
</evidence>